<evidence type="ECO:0000313" key="1">
    <source>
        <dbReference type="EMBL" id="KAF0554400.1"/>
    </source>
</evidence>
<reference evidence="1 2" key="1">
    <citation type="journal article" date="2019" name="Environ. Microbiol.">
        <title>At the nexus of three kingdoms: the genome of the mycorrhizal fungus Gigaspora margarita provides insights into plant, endobacterial and fungal interactions.</title>
        <authorList>
            <person name="Venice F."/>
            <person name="Ghignone S."/>
            <person name="Salvioli di Fossalunga A."/>
            <person name="Amselem J."/>
            <person name="Novero M."/>
            <person name="Xianan X."/>
            <person name="Sedzielewska Toro K."/>
            <person name="Morin E."/>
            <person name="Lipzen A."/>
            <person name="Grigoriev I.V."/>
            <person name="Henrissat B."/>
            <person name="Martin F.M."/>
            <person name="Bonfante P."/>
        </authorList>
    </citation>
    <scope>NUCLEOTIDE SEQUENCE [LARGE SCALE GENOMIC DNA]</scope>
    <source>
        <strain evidence="1 2">BEG34</strain>
    </source>
</reference>
<evidence type="ECO:0000313" key="2">
    <source>
        <dbReference type="Proteomes" id="UP000439903"/>
    </source>
</evidence>
<name>A0A8H4EU16_GIGMA</name>
<dbReference type="EMBL" id="WTPW01000050">
    <property type="protein sequence ID" value="KAF0554400.1"/>
    <property type="molecule type" value="Genomic_DNA"/>
</dbReference>
<proteinExistence type="predicted"/>
<protein>
    <submittedName>
        <fullName evidence="1">Uncharacterized protein</fullName>
    </submittedName>
</protein>
<sequence length="86" mass="9903">MKNSNNLIIQNNGTLIVQVPKLVLVKNFNEVNYTTKEEIEEVIETKQVLPLVQSNKRKRNKEKIVKKQKISSISLNTKKSVIDLNI</sequence>
<gene>
    <name evidence="1" type="ORF">F8M41_019171</name>
</gene>
<dbReference type="Proteomes" id="UP000439903">
    <property type="component" value="Unassembled WGS sequence"/>
</dbReference>
<dbReference type="AlphaFoldDB" id="A0A8H4EU16"/>
<keyword evidence="2" id="KW-1185">Reference proteome</keyword>
<comment type="caution">
    <text evidence="1">The sequence shown here is derived from an EMBL/GenBank/DDBJ whole genome shotgun (WGS) entry which is preliminary data.</text>
</comment>
<accession>A0A8H4EU16</accession>
<organism evidence="1 2">
    <name type="scientific">Gigaspora margarita</name>
    <dbReference type="NCBI Taxonomy" id="4874"/>
    <lineage>
        <taxon>Eukaryota</taxon>
        <taxon>Fungi</taxon>
        <taxon>Fungi incertae sedis</taxon>
        <taxon>Mucoromycota</taxon>
        <taxon>Glomeromycotina</taxon>
        <taxon>Glomeromycetes</taxon>
        <taxon>Diversisporales</taxon>
        <taxon>Gigasporaceae</taxon>
        <taxon>Gigaspora</taxon>
    </lineage>
</organism>